<gene>
    <name evidence="1" type="ORF">SAMN02745244_00414</name>
</gene>
<accession>A0A1M6BC44</accession>
<proteinExistence type="predicted"/>
<evidence type="ECO:0000313" key="2">
    <source>
        <dbReference type="Proteomes" id="UP000184512"/>
    </source>
</evidence>
<protein>
    <submittedName>
        <fullName evidence="1">Uncharacterized protein</fullName>
    </submittedName>
</protein>
<dbReference type="AlphaFoldDB" id="A0A1M6BC44"/>
<evidence type="ECO:0000313" key="1">
    <source>
        <dbReference type="EMBL" id="SHI46299.1"/>
    </source>
</evidence>
<keyword evidence="2" id="KW-1185">Reference proteome</keyword>
<sequence>MGPLRLEWVEVVFEAPPEVDAEVGLGVGPGEALVAGQVRRDRAQERIGRVGEQAPTADVLTSTAPFICHPAGSSVVQGEALPWKQLLSIFSIDRKDA</sequence>
<dbReference type="EMBL" id="FQZG01000006">
    <property type="protein sequence ID" value="SHI46299.1"/>
    <property type="molecule type" value="Genomic_DNA"/>
</dbReference>
<name>A0A1M6BC44_9ACTN</name>
<organism evidence="1 2">
    <name type="scientific">Tessaracoccus bendigoensis DSM 12906</name>
    <dbReference type="NCBI Taxonomy" id="1123357"/>
    <lineage>
        <taxon>Bacteria</taxon>
        <taxon>Bacillati</taxon>
        <taxon>Actinomycetota</taxon>
        <taxon>Actinomycetes</taxon>
        <taxon>Propionibacteriales</taxon>
        <taxon>Propionibacteriaceae</taxon>
        <taxon>Tessaracoccus</taxon>
    </lineage>
</organism>
<dbReference type="Proteomes" id="UP000184512">
    <property type="component" value="Unassembled WGS sequence"/>
</dbReference>
<dbReference type="STRING" id="1123357.SAMN02745244_00414"/>
<reference evidence="1 2" key="1">
    <citation type="submission" date="2016-11" db="EMBL/GenBank/DDBJ databases">
        <authorList>
            <person name="Jaros S."/>
            <person name="Januszkiewicz K."/>
            <person name="Wedrychowicz H."/>
        </authorList>
    </citation>
    <scope>NUCLEOTIDE SEQUENCE [LARGE SCALE GENOMIC DNA]</scope>
    <source>
        <strain evidence="1 2">DSM 12906</strain>
    </source>
</reference>